<feature type="compositionally biased region" description="Basic and acidic residues" evidence="1">
    <location>
        <begin position="244"/>
        <end position="253"/>
    </location>
</feature>
<evidence type="ECO:0000256" key="1">
    <source>
        <dbReference type="SAM" id="MobiDB-lite"/>
    </source>
</evidence>
<feature type="region of interest" description="Disordered" evidence="1">
    <location>
        <begin position="130"/>
        <end position="173"/>
    </location>
</feature>
<reference evidence="3" key="1">
    <citation type="submission" date="2022-08" db="EMBL/GenBank/DDBJ databases">
        <title>Novel sulphate-reducing endosymbionts in the free-living metamonad Anaeramoeba.</title>
        <authorList>
            <person name="Jerlstrom-Hultqvist J."/>
            <person name="Cepicka I."/>
            <person name="Gallot-Lavallee L."/>
            <person name="Salas-Leiva D."/>
            <person name="Curtis B.A."/>
            <person name="Zahonova K."/>
            <person name="Pipaliya S."/>
            <person name="Dacks J."/>
            <person name="Roger A.J."/>
        </authorList>
    </citation>
    <scope>NUCLEOTIDE SEQUENCE</scope>
    <source>
        <strain evidence="3">Busselton2</strain>
    </source>
</reference>
<feature type="domain" description="Calponin-homology (CH)" evidence="2">
    <location>
        <begin position="1"/>
        <end position="107"/>
    </location>
</feature>
<evidence type="ECO:0000313" key="4">
    <source>
        <dbReference type="Proteomes" id="UP001146793"/>
    </source>
</evidence>
<feature type="compositionally biased region" description="Polar residues" evidence="1">
    <location>
        <begin position="234"/>
        <end position="243"/>
    </location>
</feature>
<gene>
    <name evidence="3" type="ORF">M0812_25947</name>
</gene>
<feature type="region of interest" description="Disordered" evidence="1">
    <location>
        <begin position="221"/>
        <end position="253"/>
    </location>
</feature>
<dbReference type="SUPFAM" id="SSF116907">
    <property type="entry name" value="Hook domain"/>
    <property type="match status" value="1"/>
</dbReference>
<accession>A0AAV7YI23</accession>
<dbReference type="PROSITE" id="PS50021">
    <property type="entry name" value="CH"/>
    <property type="match status" value="1"/>
</dbReference>
<dbReference type="InterPro" id="IPR001715">
    <property type="entry name" value="CH_dom"/>
</dbReference>
<evidence type="ECO:0000259" key="2">
    <source>
        <dbReference type="PROSITE" id="PS50021"/>
    </source>
</evidence>
<dbReference type="InterPro" id="IPR036872">
    <property type="entry name" value="CH_dom_sf"/>
</dbReference>
<evidence type="ECO:0000313" key="3">
    <source>
        <dbReference type="EMBL" id="KAJ3428314.1"/>
    </source>
</evidence>
<organism evidence="3 4">
    <name type="scientific">Anaeramoeba flamelloides</name>
    <dbReference type="NCBI Taxonomy" id="1746091"/>
    <lineage>
        <taxon>Eukaryota</taxon>
        <taxon>Metamonada</taxon>
        <taxon>Anaeramoebidae</taxon>
        <taxon>Anaeramoeba</taxon>
    </lineage>
</organism>
<name>A0AAV7YI23_9EUKA</name>
<comment type="caution">
    <text evidence="3">The sequence shown here is derived from an EMBL/GenBank/DDBJ whole genome shotgun (WGS) entry which is preliminary data.</text>
</comment>
<sequence>MSDTQTLLTWINIMLGVEVTNLKDLADGVYLTQILSDIIGEEIKINTENKDDSIKIENLQVVYEELSNIWESKFNSNLPEISVSSIIEKNDLQKLTNLIVFLMISSMNCSKKEEYLEKIKSKNIELHNSLLALPKPKPKPKPKTKQKQKPQSKSKTQKKTTSTQSPKKLDQKTIIQKLREQNKQLKETIQKYKSLSEKNKNKINELITKNNSIIGQYNEFKKQSSGQMEKKQETISQLNNSLNNDKENERQMKETDQKLMEQEKENQNLKMANEKLNNNSEMMEKQITEFQNLNQQSDECKIQLENTLIENKKLNETIQNYLKENSILNENEMKELYETKEIKINELENEKIVFEKQIIKNQKIIRELKMHSEEFQNLKNENIKLKEIIRKQSESKNDNDKNADLYISIDLDLEKEQLENEITQLKEIINEKQQMIEEMTEKKKFFEMANDENSKEINGLVKMHSIYNHENQSVFSSFYDLTRNMEKEKQKLQFFTHLFNYSPQKDKLTIEPTPKSWLGKMRNEEIN</sequence>
<feature type="compositionally biased region" description="Basic residues" evidence="1">
    <location>
        <begin position="136"/>
        <end position="158"/>
    </location>
</feature>
<dbReference type="AlphaFoldDB" id="A0AAV7YI23"/>
<dbReference type="EMBL" id="JANTQA010000060">
    <property type="protein sequence ID" value="KAJ3428314.1"/>
    <property type="molecule type" value="Genomic_DNA"/>
</dbReference>
<protein>
    <submittedName>
        <fullName evidence="3">Hook protein</fullName>
    </submittedName>
</protein>
<dbReference type="Proteomes" id="UP001146793">
    <property type="component" value="Unassembled WGS sequence"/>
</dbReference>
<proteinExistence type="predicted"/>
<dbReference type="Gene3D" id="1.10.418.10">
    <property type="entry name" value="Calponin-like domain"/>
    <property type="match status" value="1"/>
</dbReference>